<protein>
    <submittedName>
        <fullName evidence="1">Uncharacterized protein</fullName>
    </submittedName>
</protein>
<dbReference type="EMBL" id="LAZR01051851">
    <property type="protein sequence ID" value="KKK84280.1"/>
    <property type="molecule type" value="Genomic_DNA"/>
</dbReference>
<evidence type="ECO:0000313" key="1">
    <source>
        <dbReference type="EMBL" id="KKK84280.1"/>
    </source>
</evidence>
<dbReference type="AlphaFoldDB" id="A0A0F8ZEA9"/>
<name>A0A0F8ZEA9_9ZZZZ</name>
<proteinExistence type="predicted"/>
<sequence>MPLAGGLTALGTFDQFKGFGPTKRKPKKKRPVYSFDPKALRAGRKPRITIKELSQRGADILRERLPDLKPEDKRSGVMKVLDVLDIPRNLIANVIARTTGTMPKKARRGTLTKKVYWSEILKGMGVPKGPAASVLGFVADVGLDPLTWVSLAGVHGVRAAAHIPRIVGAGGAMMKRAAKTGQVTAKLARGLGIKEGARITRKAMRMQRMKSVLARRATKGSKEALEFIKEFGQHGRPLIRFPFMKKGLLPLKVGA</sequence>
<reference evidence="1" key="1">
    <citation type="journal article" date="2015" name="Nature">
        <title>Complex archaea that bridge the gap between prokaryotes and eukaryotes.</title>
        <authorList>
            <person name="Spang A."/>
            <person name="Saw J.H."/>
            <person name="Jorgensen S.L."/>
            <person name="Zaremba-Niedzwiedzka K."/>
            <person name="Martijn J."/>
            <person name="Lind A.E."/>
            <person name="van Eijk R."/>
            <person name="Schleper C."/>
            <person name="Guy L."/>
            <person name="Ettema T.J."/>
        </authorList>
    </citation>
    <scope>NUCLEOTIDE SEQUENCE</scope>
</reference>
<feature type="non-terminal residue" evidence="1">
    <location>
        <position position="255"/>
    </location>
</feature>
<organism evidence="1">
    <name type="scientific">marine sediment metagenome</name>
    <dbReference type="NCBI Taxonomy" id="412755"/>
    <lineage>
        <taxon>unclassified sequences</taxon>
        <taxon>metagenomes</taxon>
        <taxon>ecological metagenomes</taxon>
    </lineage>
</organism>
<gene>
    <name evidence="1" type="ORF">LCGC14_2784940</name>
</gene>
<accession>A0A0F8ZEA9</accession>
<comment type="caution">
    <text evidence="1">The sequence shown here is derived from an EMBL/GenBank/DDBJ whole genome shotgun (WGS) entry which is preliminary data.</text>
</comment>